<evidence type="ECO:0000256" key="9">
    <source>
        <dbReference type="ARBA" id="ARBA00032824"/>
    </source>
</evidence>
<dbReference type="InterPro" id="IPR024706">
    <property type="entry name" value="Peroxiredoxin_AhpC-typ"/>
</dbReference>
<name>A0A4R5BTG8_9ACTN</name>
<feature type="active site" description="Cysteine sulfenic acid (-SOH) intermediate; for peroxidase activity" evidence="13">
    <location>
        <position position="44"/>
    </location>
</feature>
<sequence length="153" mass="16612">MNVGDVVEDFELPDETGERRTLSGLLEDGPVVLFFYPAAMTPGCTAEACHFRDLVAELAEVGAHPVGVSADEVGRQKEFADKHGFGYPLLSDPGGEVRARFGVKRGIALAPTKRRTFVIGTDRRVLEIVKSEIRMNAHADRALAALRRHAAGQ</sequence>
<organism evidence="15 16">
    <name type="scientific">Actinomadura rubrisoli</name>
    <dbReference type="NCBI Taxonomy" id="2530368"/>
    <lineage>
        <taxon>Bacteria</taxon>
        <taxon>Bacillati</taxon>
        <taxon>Actinomycetota</taxon>
        <taxon>Actinomycetes</taxon>
        <taxon>Streptosporangiales</taxon>
        <taxon>Thermomonosporaceae</taxon>
        <taxon>Actinomadura</taxon>
    </lineage>
</organism>
<keyword evidence="8" id="KW-0676">Redox-active center</keyword>
<keyword evidence="7" id="KW-1015">Disulfide bond</keyword>
<evidence type="ECO:0000259" key="14">
    <source>
        <dbReference type="PROSITE" id="PS51352"/>
    </source>
</evidence>
<dbReference type="Pfam" id="PF00578">
    <property type="entry name" value="AhpC-TSA"/>
    <property type="match status" value="1"/>
</dbReference>
<evidence type="ECO:0000256" key="4">
    <source>
        <dbReference type="ARBA" id="ARBA00022559"/>
    </source>
</evidence>
<dbReference type="PIRSF" id="PIRSF000239">
    <property type="entry name" value="AHPC"/>
    <property type="match status" value="1"/>
</dbReference>
<dbReference type="SUPFAM" id="SSF52833">
    <property type="entry name" value="Thioredoxin-like"/>
    <property type="match status" value="1"/>
</dbReference>
<evidence type="ECO:0000256" key="12">
    <source>
        <dbReference type="ARBA" id="ARBA00049091"/>
    </source>
</evidence>
<evidence type="ECO:0000256" key="5">
    <source>
        <dbReference type="ARBA" id="ARBA00022862"/>
    </source>
</evidence>
<feature type="domain" description="Thioredoxin" evidence="14">
    <location>
        <begin position="1"/>
        <end position="151"/>
    </location>
</feature>
<dbReference type="GO" id="GO:0005737">
    <property type="term" value="C:cytoplasm"/>
    <property type="evidence" value="ECO:0007669"/>
    <property type="project" value="TreeGrafter"/>
</dbReference>
<comment type="caution">
    <text evidence="15">The sequence shown here is derived from an EMBL/GenBank/DDBJ whole genome shotgun (WGS) entry which is preliminary data.</text>
</comment>
<dbReference type="EMBL" id="SMKU01000061">
    <property type="protein sequence ID" value="TDD88936.1"/>
    <property type="molecule type" value="Genomic_DNA"/>
</dbReference>
<evidence type="ECO:0000256" key="8">
    <source>
        <dbReference type="ARBA" id="ARBA00023284"/>
    </source>
</evidence>
<protein>
    <recommendedName>
        <fullName evidence="3">thioredoxin-dependent peroxiredoxin</fullName>
        <ecNumber evidence="3">1.11.1.24</ecNumber>
    </recommendedName>
    <alternativeName>
        <fullName evidence="11">Bacterioferritin comigratory protein</fullName>
    </alternativeName>
    <alternativeName>
        <fullName evidence="9">Thioredoxin peroxidase</fullName>
    </alternativeName>
</protein>
<dbReference type="GO" id="GO:0034599">
    <property type="term" value="P:cellular response to oxidative stress"/>
    <property type="evidence" value="ECO:0007669"/>
    <property type="project" value="TreeGrafter"/>
</dbReference>
<evidence type="ECO:0000256" key="2">
    <source>
        <dbReference type="ARBA" id="ARBA00011245"/>
    </source>
</evidence>
<dbReference type="InterPro" id="IPR000866">
    <property type="entry name" value="AhpC/TSA"/>
</dbReference>
<dbReference type="Proteomes" id="UP000294513">
    <property type="component" value="Unassembled WGS sequence"/>
</dbReference>
<comment type="function">
    <text evidence="1">Thiol-specific peroxidase that catalyzes the reduction of hydrogen peroxide and organic hydroperoxides to water and alcohols, respectively. Plays a role in cell protection against oxidative stress by detoxifying peroxides and as sensor of hydrogen peroxide-mediated signaling events.</text>
</comment>
<dbReference type="PROSITE" id="PS51352">
    <property type="entry name" value="THIOREDOXIN_2"/>
    <property type="match status" value="1"/>
</dbReference>
<dbReference type="GO" id="GO:0008379">
    <property type="term" value="F:thioredoxin peroxidase activity"/>
    <property type="evidence" value="ECO:0007669"/>
    <property type="project" value="TreeGrafter"/>
</dbReference>
<keyword evidence="4" id="KW-0575">Peroxidase</keyword>
<dbReference type="InterPro" id="IPR036249">
    <property type="entry name" value="Thioredoxin-like_sf"/>
</dbReference>
<keyword evidence="5" id="KW-0049">Antioxidant</keyword>
<evidence type="ECO:0000256" key="1">
    <source>
        <dbReference type="ARBA" id="ARBA00003330"/>
    </source>
</evidence>
<reference evidence="15 16" key="1">
    <citation type="submission" date="2019-03" db="EMBL/GenBank/DDBJ databases">
        <title>Draft genome sequences of novel Actinobacteria.</title>
        <authorList>
            <person name="Sahin N."/>
            <person name="Ay H."/>
            <person name="Saygin H."/>
        </authorList>
    </citation>
    <scope>NUCLEOTIDE SEQUENCE [LARGE SCALE GENOMIC DNA]</scope>
    <source>
        <strain evidence="15 16">H3C3</strain>
    </source>
</reference>
<dbReference type="Gene3D" id="3.40.30.10">
    <property type="entry name" value="Glutaredoxin"/>
    <property type="match status" value="1"/>
</dbReference>
<evidence type="ECO:0000256" key="7">
    <source>
        <dbReference type="ARBA" id="ARBA00023157"/>
    </source>
</evidence>
<dbReference type="EC" id="1.11.1.24" evidence="3"/>
<evidence type="ECO:0000256" key="11">
    <source>
        <dbReference type="ARBA" id="ARBA00041373"/>
    </source>
</evidence>
<dbReference type="FunFam" id="3.40.30.10:FF:000267">
    <property type="entry name" value="Peroxidoxin bcpB"/>
    <property type="match status" value="1"/>
</dbReference>
<evidence type="ECO:0000256" key="13">
    <source>
        <dbReference type="PIRSR" id="PIRSR000239-1"/>
    </source>
</evidence>
<keyword evidence="6" id="KW-0560">Oxidoreductase</keyword>
<dbReference type="PANTHER" id="PTHR42801">
    <property type="entry name" value="THIOREDOXIN-DEPENDENT PEROXIDE REDUCTASE"/>
    <property type="match status" value="1"/>
</dbReference>
<comment type="catalytic activity">
    <reaction evidence="12">
        <text>a hydroperoxide + [thioredoxin]-dithiol = an alcohol + [thioredoxin]-disulfide + H2O</text>
        <dbReference type="Rhea" id="RHEA:62620"/>
        <dbReference type="Rhea" id="RHEA-COMP:10698"/>
        <dbReference type="Rhea" id="RHEA-COMP:10700"/>
        <dbReference type="ChEBI" id="CHEBI:15377"/>
        <dbReference type="ChEBI" id="CHEBI:29950"/>
        <dbReference type="ChEBI" id="CHEBI:30879"/>
        <dbReference type="ChEBI" id="CHEBI:35924"/>
        <dbReference type="ChEBI" id="CHEBI:50058"/>
        <dbReference type="EC" id="1.11.1.24"/>
    </reaction>
</comment>
<gene>
    <name evidence="15" type="ORF">E1298_14525</name>
</gene>
<comment type="similarity">
    <text evidence="10">Belongs to the peroxiredoxin family. BCP/PrxQ subfamily.</text>
</comment>
<evidence type="ECO:0000313" key="16">
    <source>
        <dbReference type="Proteomes" id="UP000294513"/>
    </source>
</evidence>
<dbReference type="InterPro" id="IPR050924">
    <property type="entry name" value="Peroxiredoxin_BCP/PrxQ"/>
</dbReference>
<dbReference type="AlphaFoldDB" id="A0A4R5BTG8"/>
<evidence type="ECO:0000256" key="6">
    <source>
        <dbReference type="ARBA" id="ARBA00023002"/>
    </source>
</evidence>
<keyword evidence="16" id="KW-1185">Reference proteome</keyword>
<evidence type="ECO:0000313" key="15">
    <source>
        <dbReference type="EMBL" id="TDD88936.1"/>
    </source>
</evidence>
<dbReference type="CDD" id="cd03017">
    <property type="entry name" value="PRX_BCP"/>
    <property type="match status" value="1"/>
</dbReference>
<accession>A0A4R5BTG8</accession>
<dbReference type="GO" id="GO:0045454">
    <property type="term" value="P:cell redox homeostasis"/>
    <property type="evidence" value="ECO:0007669"/>
    <property type="project" value="TreeGrafter"/>
</dbReference>
<dbReference type="InterPro" id="IPR013766">
    <property type="entry name" value="Thioredoxin_domain"/>
</dbReference>
<dbReference type="RefSeq" id="WP_131893344.1">
    <property type="nucleotide sequence ID" value="NZ_SMKU01000061.1"/>
</dbReference>
<comment type="subunit">
    <text evidence="2">Monomer.</text>
</comment>
<evidence type="ECO:0000256" key="3">
    <source>
        <dbReference type="ARBA" id="ARBA00013017"/>
    </source>
</evidence>
<dbReference type="PANTHER" id="PTHR42801:SF8">
    <property type="entry name" value="PEROXIREDOXIN RV1608C-RELATED"/>
    <property type="match status" value="1"/>
</dbReference>
<dbReference type="OrthoDB" id="9812811at2"/>
<evidence type="ECO:0000256" key="10">
    <source>
        <dbReference type="ARBA" id="ARBA00038489"/>
    </source>
</evidence>
<proteinExistence type="inferred from homology"/>